<dbReference type="Gene3D" id="3.20.20.140">
    <property type="entry name" value="Metal-dependent hydrolases"/>
    <property type="match status" value="1"/>
</dbReference>
<accession>A0A6A5TSR4</accession>
<evidence type="ECO:0000256" key="1">
    <source>
        <dbReference type="SAM" id="SignalP"/>
    </source>
</evidence>
<dbReference type="SUPFAM" id="SSF51556">
    <property type="entry name" value="Metallo-dependent hydrolases"/>
    <property type="match status" value="1"/>
</dbReference>
<keyword evidence="1" id="KW-0732">Signal</keyword>
<reference evidence="3" key="1">
    <citation type="journal article" date="2020" name="Stud. Mycol.">
        <title>101 Dothideomycetes genomes: a test case for predicting lifestyles and emergence of pathogens.</title>
        <authorList>
            <person name="Haridas S."/>
            <person name="Albert R."/>
            <person name="Binder M."/>
            <person name="Bloem J."/>
            <person name="Labutti K."/>
            <person name="Salamov A."/>
            <person name="Andreopoulos B."/>
            <person name="Baker S."/>
            <person name="Barry K."/>
            <person name="Bills G."/>
            <person name="Bluhm B."/>
            <person name="Cannon C."/>
            <person name="Castanera R."/>
            <person name="Culley D."/>
            <person name="Daum C."/>
            <person name="Ezra D."/>
            <person name="Gonzalez J."/>
            <person name="Henrissat B."/>
            <person name="Kuo A."/>
            <person name="Liang C."/>
            <person name="Lipzen A."/>
            <person name="Lutzoni F."/>
            <person name="Magnuson J."/>
            <person name="Mondo S."/>
            <person name="Nolan M."/>
            <person name="Ohm R."/>
            <person name="Pangilinan J."/>
            <person name="Park H.-J."/>
            <person name="Ramirez L."/>
            <person name="Alfaro M."/>
            <person name="Sun H."/>
            <person name="Tritt A."/>
            <person name="Yoshinaga Y."/>
            <person name="Zwiers L.-H."/>
            <person name="Turgeon B."/>
            <person name="Goodwin S."/>
            <person name="Spatafora J."/>
            <person name="Crous P."/>
            <person name="Grigoriev I."/>
        </authorList>
    </citation>
    <scope>NUCLEOTIDE SEQUENCE</scope>
    <source>
        <strain evidence="3">CBS 675.92</strain>
    </source>
</reference>
<dbReference type="Pfam" id="PF04909">
    <property type="entry name" value="Amidohydro_2"/>
    <property type="match status" value="1"/>
</dbReference>
<name>A0A6A5TSR4_9PLEO</name>
<keyword evidence="3" id="KW-0378">Hydrolase</keyword>
<dbReference type="Proteomes" id="UP000800035">
    <property type="component" value="Unassembled WGS sequence"/>
</dbReference>
<dbReference type="InterPro" id="IPR052358">
    <property type="entry name" value="Aro_Compnd_Degr_Hydrolases"/>
</dbReference>
<dbReference type="AlphaFoldDB" id="A0A6A5TSR4"/>
<sequence>MRSVLFLTFVVVVLARQAATAATNPLVPANSWDSHIHIIDPVNFPLSLGCEYTPKAALISNATEFQAKTGISHFVIVLPSVYGTNNSVLLDALKKFNGTARGVAVVDPDTVSNETLAEYHAAGVRGVRVNFGNDGNDEEIVEAVKKNAAIAKIHGWVLQVWIPIRSFAVLHDVIPTLGVRVVTDHFGHAEVGSRTNNTLDTIDPYRGPGFSEIIDLVRRKLLFVKISAPYQNSKASPLYEDMRVIAETLIVNGPDMVVYGSDWPHTGNKEGNAAVGGRLNEQEFRKVDDIAIIKLHKTWAGSEAQVRRLFVDNPRRLWGWSDPSS</sequence>
<keyword evidence="4" id="KW-1185">Reference proteome</keyword>
<evidence type="ECO:0000259" key="2">
    <source>
        <dbReference type="Pfam" id="PF04909"/>
    </source>
</evidence>
<dbReference type="OrthoDB" id="2135488at2759"/>
<dbReference type="InterPro" id="IPR032466">
    <property type="entry name" value="Metal_Hydrolase"/>
</dbReference>
<organism evidence="3 4">
    <name type="scientific">Byssothecium circinans</name>
    <dbReference type="NCBI Taxonomy" id="147558"/>
    <lineage>
        <taxon>Eukaryota</taxon>
        <taxon>Fungi</taxon>
        <taxon>Dikarya</taxon>
        <taxon>Ascomycota</taxon>
        <taxon>Pezizomycotina</taxon>
        <taxon>Dothideomycetes</taxon>
        <taxon>Pleosporomycetidae</taxon>
        <taxon>Pleosporales</taxon>
        <taxon>Massarineae</taxon>
        <taxon>Massarinaceae</taxon>
        <taxon>Byssothecium</taxon>
    </lineage>
</organism>
<feature type="domain" description="Amidohydrolase-related" evidence="2">
    <location>
        <begin position="33"/>
        <end position="319"/>
    </location>
</feature>
<dbReference type="PANTHER" id="PTHR35563:SF2">
    <property type="entry name" value="BARREL METAL-DEPENDENT HYDROLASE, PUTATIVE (AFU_ORTHOLOGUE AFUA_1G16240)-RELATED"/>
    <property type="match status" value="1"/>
</dbReference>
<evidence type="ECO:0000313" key="4">
    <source>
        <dbReference type="Proteomes" id="UP000800035"/>
    </source>
</evidence>
<evidence type="ECO:0000313" key="3">
    <source>
        <dbReference type="EMBL" id="KAF1955030.1"/>
    </source>
</evidence>
<feature type="chain" id="PRO_5025616138" evidence="1">
    <location>
        <begin position="22"/>
        <end position="325"/>
    </location>
</feature>
<dbReference type="InterPro" id="IPR006680">
    <property type="entry name" value="Amidohydro-rel"/>
</dbReference>
<gene>
    <name evidence="3" type="ORF">CC80DRAFT_517235</name>
</gene>
<dbReference type="EMBL" id="ML976996">
    <property type="protein sequence ID" value="KAF1955030.1"/>
    <property type="molecule type" value="Genomic_DNA"/>
</dbReference>
<feature type="signal peptide" evidence="1">
    <location>
        <begin position="1"/>
        <end position="21"/>
    </location>
</feature>
<proteinExistence type="predicted"/>
<dbReference type="PANTHER" id="PTHR35563">
    <property type="entry name" value="BARREL METAL-DEPENDENT HYDROLASE, PUTATIVE (AFU_ORTHOLOGUE AFUA_1G16240)-RELATED"/>
    <property type="match status" value="1"/>
</dbReference>
<protein>
    <submittedName>
        <fullName evidence="3">Amidohydrolase family protein</fullName>
    </submittedName>
</protein>
<dbReference type="GO" id="GO:0016787">
    <property type="term" value="F:hydrolase activity"/>
    <property type="evidence" value="ECO:0007669"/>
    <property type="project" value="UniProtKB-KW"/>
</dbReference>